<comment type="caution">
    <text evidence="2">The sequence shown here is derived from an EMBL/GenBank/DDBJ whole genome shotgun (WGS) entry which is preliminary data.</text>
</comment>
<proteinExistence type="predicted"/>
<evidence type="ECO:0000256" key="1">
    <source>
        <dbReference type="SAM" id="MobiDB-lite"/>
    </source>
</evidence>
<gene>
    <name evidence="2" type="ORF">CHS0354_021043</name>
</gene>
<name>A0AAE0VTR0_9BIVA</name>
<sequence>MRHHRLAMTSTHGMTLISIATKLPSIIPSNTGSSDETLAIGKGVQEKGAEVNTRQQQNEMESVAIEDTQKEE</sequence>
<feature type="region of interest" description="Disordered" evidence="1">
    <location>
        <begin position="46"/>
        <end position="72"/>
    </location>
</feature>
<reference evidence="2" key="2">
    <citation type="journal article" date="2021" name="Genome Biol. Evol.">
        <title>Developing a high-quality reference genome for a parasitic bivalve with doubly uniparental inheritance (Bivalvia: Unionida).</title>
        <authorList>
            <person name="Smith C.H."/>
        </authorList>
    </citation>
    <scope>NUCLEOTIDE SEQUENCE</scope>
    <source>
        <strain evidence="2">CHS0354</strain>
        <tissue evidence="2">Mantle</tissue>
    </source>
</reference>
<dbReference type="EMBL" id="JAEAOA010001293">
    <property type="protein sequence ID" value="KAK3589726.1"/>
    <property type="molecule type" value="Genomic_DNA"/>
</dbReference>
<reference evidence="2" key="1">
    <citation type="journal article" date="2021" name="Genome Biol. Evol.">
        <title>A High-Quality Reference Genome for a Parasitic Bivalve with Doubly Uniparental Inheritance (Bivalvia: Unionida).</title>
        <authorList>
            <person name="Smith C.H."/>
        </authorList>
    </citation>
    <scope>NUCLEOTIDE SEQUENCE</scope>
    <source>
        <strain evidence="2">CHS0354</strain>
    </source>
</reference>
<organism evidence="2 3">
    <name type="scientific">Potamilus streckersoni</name>
    <dbReference type="NCBI Taxonomy" id="2493646"/>
    <lineage>
        <taxon>Eukaryota</taxon>
        <taxon>Metazoa</taxon>
        <taxon>Spiralia</taxon>
        <taxon>Lophotrochozoa</taxon>
        <taxon>Mollusca</taxon>
        <taxon>Bivalvia</taxon>
        <taxon>Autobranchia</taxon>
        <taxon>Heteroconchia</taxon>
        <taxon>Palaeoheterodonta</taxon>
        <taxon>Unionida</taxon>
        <taxon>Unionoidea</taxon>
        <taxon>Unionidae</taxon>
        <taxon>Ambleminae</taxon>
        <taxon>Lampsilini</taxon>
        <taxon>Potamilus</taxon>
    </lineage>
</organism>
<evidence type="ECO:0000313" key="2">
    <source>
        <dbReference type="EMBL" id="KAK3589726.1"/>
    </source>
</evidence>
<dbReference type="AlphaFoldDB" id="A0AAE0VTR0"/>
<accession>A0AAE0VTR0</accession>
<evidence type="ECO:0000313" key="3">
    <source>
        <dbReference type="Proteomes" id="UP001195483"/>
    </source>
</evidence>
<protein>
    <submittedName>
        <fullName evidence="2">Uncharacterized protein</fullName>
    </submittedName>
</protein>
<reference evidence="2" key="3">
    <citation type="submission" date="2023-05" db="EMBL/GenBank/DDBJ databases">
        <authorList>
            <person name="Smith C.H."/>
        </authorList>
    </citation>
    <scope>NUCLEOTIDE SEQUENCE</scope>
    <source>
        <strain evidence="2">CHS0354</strain>
        <tissue evidence="2">Mantle</tissue>
    </source>
</reference>
<keyword evidence="3" id="KW-1185">Reference proteome</keyword>
<dbReference type="Proteomes" id="UP001195483">
    <property type="component" value="Unassembled WGS sequence"/>
</dbReference>